<dbReference type="InterPro" id="IPR013762">
    <property type="entry name" value="Integrase-like_cat_sf"/>
</dbReference>
<sequence length="346" mass="39657">MTFIHQGQQVRRSTGTTDRRLAEAILGKIRVKIVEGRFFDTLEAKDHTFNDMMDRYLKERSITKAPASRQRDEQCLAHLRDAFGPLTLAEITPKLLAAYKAKRRETTKPATVNKELGLVRHGFNVAIREWEWCRDNPMQRVCMETVRNERDRWISSEEEGRLLANSAPWLQDMIVFALNTGMRRGEILNLQWQAVDLIRQVLVVMRSKNGEKRTVPLNGRLVELLRRKATMQAKGSFVFSSAASTLVDARNLTRSFRLAAKKAQLIDVRFHDLRHTFATRLAQAGVDLYKVQRLLGHKSAAMTQRYAHHSPESLREGVLILERIHPEISQNYHRETATAGECCASA</sequence>
<dbReference type="InterPro" id="IPR050090">
    <property type="entry name" value="Tyrosine_recombinase_XerCD"/>
</dbReference>
<dbReference type="GO" id="GO:0015074">
    <property type="term" value="P:DNA integration"/>
    <property type="evidence" value="ECO:0007669"/>
    <property type="project" value="UniProtKB-KW"/>
</dbReference>
<evidence type="ECO:0000256" key="2">
    <source>
        <dbReference type="ARBA" id="ARBA00022908"/>
    </source>
</evidence>
<keyword evidence="2" id="KW-0229">DNA integration</keyword>
<feature type="domain" description="Core-binding (CB)" evidence="7">
    <location>
        <begin position="47"/>
        <end position="127"/>
    </location>
</feature>
<dbReference type="Pfam" id="PF00589">
    <property type="entry name" value="Phage_integrase"/>
    <property type="match status" value="1"/>
</dbReference>
<dbReference type="Gene3D" id="1.10.443.10">
    <property type="entry name" value="Intergrase catalytic core"/>
    <property type="match status" value="1"/>
</dbReference>
<keyword evidence="9" id="KW-1185">Reference proteome</keyword>
<dbReference type="PROSITE" id="PS51898">
    <property type="entry name" value="TYR_RECOMBINASE"/>
    <property type="match status" value="1"/>
</dbReference>
<dbReference type="InterPro" id="IPR011010">
    <property type="entry name" value="DNA_brk_join_enz"/>
</dbReference>
<dbReference type="InterPro" id="IPR010998">
    <property type="entry name" value="Integrase_recombinase_N"/>
</dbReference>
<dbReference type="Pfam" id="PF24624">
    <property type="entry name" value="Int_N"/>
    <property type="match status" value="1"/>
</dbReference>
<dbReference type="InterPro" id="IPR002104">
    <property type="entry name" value="Integrase_catalytic"/>
</dbReference>
<proteinExistence type="inferred from homology"/>
<evidence type="ECO:0000313" key="8">
    <source>
        <dbReference type="EMBL" id="CBK40114.1"/>
    </source>
</evidence>
<feature type="domain" description="Tyr recombinase" evidence="6">
    <location>
        <begin position="149"/>
        <end position="319"/>
    </location>
</feature>
<gene>
    <name evidence="8" type="ORF">NIDE0335</name>
</gene>
<dbReference type="EMBL" id="FP929003">
    <property type="protein sequence ID" value="CBK40114.1"/>
    <property type="molecule type" value="Genomic_DNA"/>
</dbReference>
<evidence type="ECO:0000313" key="9">
    <source>
        <dbReference type="Proteomes" id="UP000001660"/>
    </source>
</evidence>
<evidence type="ECO:0000256" key="5">
    <source>
        <dbReference type="PROSITE-ProRule" id="PRU01248"/>
    </source>
</evidence>
<dbReference type="OrthoDB" id="9803188at2"/>
<keyword evidence="3 5" id="KW-0238">DNA-binding</keyword>
<name>D8PA55_9BACT</name>
<dbReference type="GO" id="GO:0003677">
    <property type="term" value="F:DNA binding"/>
    <property type="evidence" value="ECO:0007669"/>
    <property type="project" value="UniProtKB-UniRule"/>
</dbReference>
<protein>
    <submittedName>
        <fullName evidence="8">Putative Phage integrase</fullName>
    </submittedName>
</protein>
<dbReference type="InterPro" id="IPR044068">
    <property type="entry name" value="CB"/>
</dbReference>
<dbReference type="GO" id="GO:0006310">
    <property type="term" value="P:DNA recombination"/>
    <property type="evidence" value="ECO:0007669"/>
    <property type="project" value="UniProtKB-KW"/>
</dbReference>
<evidence type="ECO:0000256" key="1">
    <source>
        <dbReference type="ARBA" id="ARBA00008857"/>
    </source>
</evidence>
<dbReference type="KEGG" id="nde:NIDE0335"/>
<dbReference type="eggNOG" id="COG0582">
    <property type="taxonomic scope" value="Bacteria"/>
</dbReference>
<evidence type="ECO:0000256" key="4">
    <source>
        <dbReference type="ARBA" id="ARBA00023172"/>
    </source>
</evidence>
<dbReference type="InterPro" id="IPR057084">
    <property type="entry name" value="Int_N"/>
</dbReference>
<evidence type="ECO:0000259" key="7">
    <source>
        <dbReference type="PROSITE" id="PS51900"/>
    </source>
</evidence>
<dbReference type="AlphaFoldDB" id="D8PA55"/>
<reference evidence="8 9" key="1">
    <citation type="journal article" date="2010" name="Proc. Natl. Acad. Sci. U.S.A.">
        <title>A Nitrospira metagenome illuminates the physiology and evolution of globally important nitrite-oxidizing bacteria.</title>
        <authorList>
            <person name="Lucker S."/>
            <person name="Wagner M."/>
            <person name="Maixner F."/>
            <person name="Pelletier E."/>
            <person name="Koch H."/>
            <person name="Vacherie B."/>
            <person name="Rattei T."/>
            <person name="Sinninghe Damste J."/>
            <person name="Spieck E."/>
            <person name="Le Paslier D."/>
            <person name="Daims H."/>
        </authorList>
    </citation>
    <scope>NUCLEOTIDE SEQUENCE [LARGE SCALE GENOMIC DNA]</scope>
</reference>
<accession>D8PA55</accession>
<dbReference type="CDD" id="cd00796">
    <property type="entry name" value="INT_Rci_Hp1_C"/>
    <property type="match status" value="1"/>
</dbReference>
<dbReference type="PANTHER" id="PTHR30349:SF64">
    <property type="entry name" value="PROPHAGE INTEGRASE INTD-RELATED"/>
    <property type="match status" value="1"/>
</dbReference>
<dbReference type="HOGENOM" id="CLU_027562_17_7_0"/>
<organism evidence="8 9">
    <name type="scientific">Nitrospira defluvii</name>
    <dbReference type="NCBI Taxonomy" id="330214"/>
    <lineage>
        <taxon>Bacteria</taxon>
        <taxon>Pseudomonadati</taxon>
        <taxon>Nitrospirota</taxon>
        <taxon>Nitrospiria</taxon>
        <taxon>Nitrospirales</taxon>
        <taxon>Nitrospiraceae</taxon>
        <taxon>Nitrospira</taxon>
    </lineage>
</organism>
<evidence type="ECO:0000256" key="3">
    <source>
        <dbReference type="ARBA" id="ARBA00023125"/>
    </source>
</evidence>
<dbReference type="STRING" id="330214.NIDE0335"/>
<dbReference type="PROSITE" id="PS51900">
    <property type="entry name" value="CB"/>
    <property type="match status" value="1"/>
</dbReference>
<keyword evidence="4" id="KW-0233">DNA recombination</keyword>
<comment type="similarity">
    <text evidence="1">Belongs to the 'phage' integrase family.</text>
</comment>
<dbReference type="Gene3D" id="1.10.150.130">
    <property type="match status" value="1"/>
</dbReference>
<dbReference type="PANTHER" id="PTHR30349">
    <property type="entry name" value="PHAGE INTEGRASE-RELATED"/>
    <property type="match status" value="1"/>
</dbReference>
<dbReference type="Proteomes" id="UP000001660">
    <property type="component" value="Chromosome"/>
</dbReference>
<evidence type="ECO:0000259" key="6">
    <source>
        <dbReference type="PROSITE" id="PS51898"/>
    </source>
</evidence>
<dbReference type="SUPFAM" id="SSF56349">
    <property type="entry name" value="DNA breaking-rejoining enzymes"/>
    <property type="match status" value="1"/>
</dbReference>